<accession>A0A2T2XJD8</accession>
<dbReference type="GO" id="GO:0042802">
    <property type="term" value="F:identical protein binding"/>
    <property type="evidence" value="ECO:0007669"/>
    <property type="project" value="UniProtKB-ARBA"/>
</dbReference>
<keyword evidence="4" id="KW-0547">Nucleotide-binding</keyword>
<comment type="caution">
    <text evidence="9">The sequence shown here is derived from an EMBL/GenBank/DDBJ whole genome shotgun (WGS) entry which is preliminary data.</text>
</comment>
<evidence type="ECO:0000256" key="5">
    <source>
        <dbReference type="ARBA" id="ARBA00022777"/>
    </source>
</evidence>
<dbReference type="Gene3D" id="3.40.50.300">
    <property type="entry name" value="P-loop containing nucleotide triphosphate hydrolases"/>
    <property type="match status" value="1"/>
</dbReference>
<evidence type="ECO:0000256" key="6">
    <source>
        <dbReference type="ARBA" id="ARBA00022840"/>
    </source>
</evidence>
<evidence type="ECO:0000256" key="7">
    <source>
        <dbReference type="ARBA" id="ARBA00023137"/>
    </source>
</evidence>
<dbReference type="InterPro" id="IPR027417">
    <property type="entry name" value="P-loop_NTPase"/>
</dbReference>
<keyword evidence="7" id="KW-0829">Tyrosine-protein kinase</keyword>
<protein>
    <recommendedName>
        <fullName evidence="2">non-specific protein-tyrosine kinase</fullName>
        <ecNumber evidence="2">2.7.10.2</ecNumber>
    </recommendedName>
</protein>
<name>A0A2T2XJD8_9FIRM</name>
<dbReference type="InterPro" id="IPR033756">
    <property type="entry name" value="YlxH/NBP35"/>
</dbReference>
<proteinExistence type="inferred from homology"/>
<dbReference type="InterPro" id="IPR005702">
    <property type="entry name" value="Wzc-like_C"/>
</dbReference>
<dbReference type="PANTHER" id="PTHR32309:SF31">
    <property type="entry name" value="CAPSULAR EXOPOLYSACCHARIDE FAMILY"/>
    <property type="match status" value="1"/>
</dbReference>
<organism evidence="9 10">
    <name type="scientific">Sulfobacillus benefaciens</name>
    <dbReference type="NCBI Taxonomy" id="453960"/>
    <lineage>
        <taxon>Bacteria</taxon>
        <taxon>Bacillati</taxon>
        <taxon>Bacillota</taxon>
        <taxon>Clostridia</taxon>
        <taxon>Eubacteriales</taxon>
        <taxon>Clostridiales Family XVII. Incertae Sedis</taxon>
        <taxon>Sulfobacillus</taxon>
    </lineage>
</organism>
<dbReference type="PANTHER" id="PTHR32309">
    <property type="entry name" value="TYROSINE-PROTEIN KINASE"/>
    <property type="match status" value="1"/>
</dbReference>
<comment type="catalytic activity">
    <reaction evidence="8">
        <text>L-tyrosyl-[protein] + ATP = O-phospho-L-tyrosyl-[protein] + ADP + H(+)</text>
        <dbReference type="Rhea" id="RHEA:10596"/>
        <dbReference type="Rhea" id="RHEA-COMP:10136"/>
        <dbReference type="Rhea" id="RHEA-COMP:20101"/>
        <dbReference type="ChEBI" id="CHEBI:15378"/>
        <dbReference type="ChEBI" id="CHEBI:30616"/>
        <dbReference type="ChEBI" id="CHEBI:46858"/>
        <dbReference type="ChEBI" id="CHEBI:61978"/>
        <dbReference type="ChEBI" id="CHEBI:456216"/>
        <dbReference type="EC" id="2.7.10.2"/>
    </reaction>
</comment>
<evidence type="ECO:0000256" key="2">
    <source>
        <dbReference type="ARBA" id="ARBA00011903"/>
    </source>
</evidence>
<dbReference type="Proteomes" id="UP000242972">
    <property type="component" value="Unassembled WGS sequence"/>
</dbReference>
<dbReference type="EMBL" id="PXYW01000007">
    <property type="protein sequence ID" value="PSR34606.1"/>
    <property type="molecule type" value="Genomic_DNA"/>
</dbReference>
<dbReference type="FunFam" id="3.40.50.300:FF:000527">
    <property type="entry name" value="Tyrosine-protein kinase etk"/>
    <property type="match status" value="1"/>
</dbReference>
<reference evidence="9 10" key="1">
    <citation type="journal article" date="2014" name="BMC Genomics">
        <title>Comparison of environmental and isolate Sulfobacillus genomes reveals diverse carbon, sulfur, nitrogen, and hydrogen metabolisms.</title>
        <authorList>
            <person name="Justice N.B."/>
            <person name="Norman A."/>
            <person name="Brown C.T."/>
            <person name="Singh A."/>
            <person name="Thomas B.C."/>
            <person name="Banfield J.F."/>
        </authorList>
    </citation>
    <scope>NUCLEOTIDE SEQUENCE [LARGE SCALE GENOMIC DNA]</scope>
    <source>
        <strain evidence="9">AMDSBA4</strain>
    </source>
</reference>
<evidence type="ECO:0000313" key="9">
    <source>
        <dbReference type="EMBL" id="PSR34606.1"/>
    </source>
</evidence>
<dbReference type="Pfam" id="PF10609">
    <property type="entry name" value="ParA"/>
    <property type="match status" value="1"/>
</dbReference>
<keyword evidence="6" id="KW-0067">ATP-binding</keyword>
<dbReference type="InterPro" id="IPR050445">
    <property type="entry name" value="Bact_polysacc_biosynth/exp"/>
</dbReference>
<evidence type="ECO:0000256" key="8">
    <source>
        <dbReference type="ARBA" id="ARBA00051245"/>
    </source>
</evidence>
<dbReference type="GO" id="GO:0005886">
    <property type="term" value="C:plasma membrane"/>
    <property type="evidence" value="ECO:0007669"/>
    <property type="project" value="UniProtKB-ARBA"/>
</dbReference>
<dbReference type="CDD" id="cd05387">
    <property type="entry name" value="BY-kinase"/>
    <property type="match status" value="1"/>
</dbReference>
<evidence type="ECO:0000256" key="4">
    <source>
        <dbReference type="ARBA" id="ARBA00022741"/>
    </source>
</evidence>
<dbReference type="GO" id="GO:0004715">
    <property type="term" value="F:non-membrane spanning protein tyrosine kinase activity"/>
    <property type="evidence" value="ECO:0007669"/>
    <property type="project" value="UniProtKB-EC"/>
</dbReference>
<dbReference type="SUPFAM" id="SSF52540">
    <property type="entry name" value="P-loop containing nucleoside triphosphate hydrolases"/>
    <property type="match status" value="1"/>
</dbReference>
<keyword evidence="3" id="KW-0808">Transferase</keyword>
<dbReference type="NCBIfam" id="TIGR01007">
    <property type="entry name" value="eps_fam"/>
    <property type="match status" value="1"/>
</dbReference>
<evidence type="ECO:0000256" key="1">
    <source>
        <dbReference type="ARBA" id="ARBA00007316"/>
    </source>
</evidence>
<evidence type="ECO:0000256" key="3">
    <source>
        <dbReference type="ARBA" id="ARBA00022679"/>
    </source>
</evidence>
<dbReference type="AlphaFoldDB" id="A0A2T2XJD8"/>
<dbReference type="GO" id="GO:0005524">
    <property type="term" value="F:ATP binding"/>
    <property type="evidence" value="ECO:0007669"/>
    <property type="project" value="UniProtKB-KW"/>
</dbReference>
<sequence>MPLDLTQMLDPKLVVLTAPRSVAAEQYRALRTNLEFMSVGGALERIMITSATPGAGKSLTAGNLALALAQASKNTLLVDADLRRPMIHHLFGNANLSGLTTALTRPDEWEKYVQRGPIANLSIMTSGPIPPNPSELLSSVTMISLAGQLSQTYDIVVFDTPPVVSFTDAVALSQTMDGVLLVVRAGHTSRKSDIKGKERLSQVNARVLGVVLNDVQMQDEAYSYYYGYGEKKS</sequence>
<evidence type="ECO:0000313" key="10">
    <source>
        <dbReference type="Proteomes" id="UP000242972"/>
    </source>
</evidence>
<comment type="similarity">
    <text evidence="1">Belongs to the CpsD/CapB family.</text>
</comment>
<dbReference type="EC" id="2.7.10.2" evidence="2"/>
<keyword evidence="5" id="KW-0418">Kinase</keyword>
<gene>
    <name evidence="9" type="ORF">C7B46_03985</name>
</gene>